<dbReference type="AlphaFoldDB" id="A0A397SSP1"/>
<evidence type="ECO:0000313" key="1">
    <source>
        <dbReference type="EMBL" id="RIA89133.1"/>
    </source>
</evidence>
<reference evidence="1 2" key="1">
    <citation type="submission" date="2018-06" db="EMBL/GenBank/DDBJ databases">
        <title>Comparative genomics reveals the genomic features of Rhizophagus irregularis, R. cerebriforme, R. diaphanum and Gigaspora rosea, and their symbiotic lifestyle signature.</title>
        <authorList>
            <person name="Morin E."/>
            <person name="San Clemente H."/>
            <person name="Chen E.C.H."/>
            <person name="De La Providencia I."/>
            <person name="Hainaut M."/>
            <person name="Kuo A."/>
            <person name="Kohler A."/>
            <person name="Murat C."/>
            <person name="Tang N."/>
            <person name="Roy S."/>
            <person name="Loubradou J."/>
            <person name="Henrissat B."/>
            <person name="Grigoriev I.V."/>
            <person name="Corradi N."/>
            <person name="Roux C."/>
            <person name="Martin F.M."/>
        </authorList>
    </citation>
    <scope>NUCLEOTIDE SEQUENCE [LARGE SCALE GENOMIC DNA]</scope>
    <source>
        <strain evidence="1 2">DAOM 227022</strain>
    </source>
</reference>
<evidence type="ECO:0000313" key="2">
    <source>
        <dbReference type="Proteomes" id="UP000265703"/>
    </source>
</evidence>
<sequence>MSIHFKVPPQPKITVKDLLSRNKLPDGNNKRVPCAFIIYRKTLQHELESKGYKLPMPQISTIAAEEESVSQGQSNSVVENVNANVLNNVTTDVNSFVDPYSLPDLSHQNNTPHFETSSFNNFIITEGDNNLEIGNNPIVPEASLVDELREYIIILERRLNLIADLLGIQLL</sequence>
<proteinExistence type="predicted"/>
<name>A0A397SSP1_9GLOM</name>
<dbReference type="Proteomes" id="UP000265703">
    <property type="component" value="Unassembled WGS sequence"/>
</dbReference>
<protein>
    <submittedName>
        <fullName evidence="1">Uncharacterized protein</fullName>
    </submittedName>
</protein>
<keyword evidence="2" id="KW-1185">Reference proteome</keyword>
<gene>
    <name evidence="1" type="ORF">C1645_825257</name>
</gene>
<dbReference type="OrthoDB" id="2368792at2759"/>
<organism evidence="1 2">
    <name type="scientific">Glomus cerebriforme</name>
    <dbReference type="NCBI Taxonomy" id="658196"/>
    <lineage>
        <taxon>Eukaryota</taxon>
        <taxon>Fungi</taxon>
        <taxon>Fungi incertae sedis</taxon>
        <taxon>Mucoromycota</taxon>
        <taxon>Glomeromycotina</taxon>
        <taxon>Glomeromycetes</taxon>
        <taxon>Glomerales</taxon>
        <taxon>Glomeraceae</taxon>
        <taxon>Glomus</taxon>
    </lineage>
</organism>
<accession>A0A397SSP1</accession>
<dbReference type="EMBL" id="QKYT01000231">
    <property type="protein sequence ID" value="RIA89133.1"/>
    <property type="molecule type" value="Genomic_DNA"/>
</dbReference>
<comment type="caution">
    <text evidence="1">The sequence shown here is derived from an EMBL/GenBank/DDBJ whole genome shotgun (WGS) entry which is preliminary data.</text>
</comment>